<name>A0A426ZFK2_ENSVE</name>
<dbReference type="EMBL" id="AMZH03006866">
    <property type="protein sequence ID" value="RRT62755.1"/>
    <property type="molecule type" value="Genomic_DNA"/>
</dbReference>
<protein>
    <recommendedName>
        <fullName evidence="4">Secreted protein</fullName>
    </recommendedName>
</protein>
<gene>
    <name evidence="2" type="ORF">B296_00043221</name>
</gene>
<reference evidence="2 3" key="1">
    <citation type="journal article" date="2014" name="Agronomy (Basel)">
        <title>A Draft Genome Sequence for Ensete ventricosum, the Drought-Tolerant Tree Against Hunger.</title>
        <authorList>
            <person name="Harrison J."/>
            <person name="Moore K.A."/>
            <person name="Paszkiewicz K."/>
            <person name="Jones T."/>
            <person name="Grant M."/>
            <person name="Ambacheew D."/>
            <person name="Muzemil S."/>
            <person name="Studholme D.J."/>
        </authorList>
    </citation>
    <scope>NUCLEOTIDE SEQUENCE [LARGE SCALE GENOMIC DNA]</scope>
</reference>
<sequence length="98" mass="10143">MVLCVIGGCLCPRVATTVLGGSPCGRRSAYSQSPMSVMPTCVTYASGLGRRWLARGVVLTGSPYRSLATPVGGLVVSNHPCKQPSHPCKGLSRGQPSL</sequence>
<dbReference type="AlphaFoldDB" id="A0A426ZFK2"/>
<evidence type="ECO:0000313" key="3">
    <source>
        <dbReference type="Proteomes" id="UP000287651"/>
    </source>
</evidence>
<dbReference type="Proteomes" id="UP000287651">
    <property type="component" value="Unassembled WGS sequence"/>
</dbReference>
<keyword evidence="1" id="KW-0732">Signal</keyword>
<evidence type="ECO:0000313" key="2">
    <source>
        <dbReference type="EMBL" id="RRT62755.1"/>
    </source>
</evidence>
<accession>A0A426ZFK2</accession>
<feature type="signal peptide" evidence="1">
    <location>
        <begin position="1"/>
        <end position="16"/>
    </location>
</feature>
<comment type="caution">
    <text evidence="2">The sequence shown here is derived from an EMBL/GenBank/DDBJ whole genome shotgun (WGS) entry which is preliminary data.</text>
</comment>
<evidence type="ECO:0000256" key="1">
    <source>
        <dbReference type="SAM" id="SignalP"/>
    </source>
</evidence>
<evidence type="ECO:0008006" key="4">
    <source>
        <dbReference type="Google" id="ProtNLM"/>
    </source>
</evidence>
<organism evidence="2 3">
    <name type="scientific">Ensete ventricosum</name>
    <name type="common">Abyssinian banana</name>
    <name type="synonym">Musa ensete</name>
    <dbReference type="NCBI Taxonomy" id="4639"/>
    <lineage>
        <taxon>Eukaryota</taxon>
        <taxon>Viridiplantae</taxon>
        <taxon>Streptophyta</taxon>
        <taxon>Embryophyta</taxon>
        <taxon>Tracheophyta</taxon>
        <taxon>Spermatophyta</taxon>
        <taxon>Magnoliopsida</taxon>
        <taxon>Liliopsida</taxon>
        <taxon>Zingiberales</taxon>
        <taxon>Musaceae</taxon>
        <taxon>Ensete</taxon>
    </lineage>
</organism>
<feature type="chain" id="PRO_5019148673" description="Secreted protein" evidence="1">
    <location>
        <begin position="17"/>
        <end position="98"/>
    </location>
</feature>
<proteinExistence type="predicted"/>